<reference evidence="2 3" key="1">
    <citation type="submission" date="2020-04" db="EMBL/GenBank/DDBJ databases">
        <title>Perkinsus chesapeaki whole genome sequence.</title>
        <authorList>
            <person name="Bogema D.R."/>
        </authorList>
    </citation>
    <scope>NUCLEOTIDE SEQUENCE [LARGE SCALE GENOMIC DNA]</scope>
    <source>
        <strain evidence="2">ATCC PRA-425</strain>
    </source>
</reference>
<evidence type="ECO:0000313" key="2">
    <source>
        <dbReference type="EMBL" id="KAF4652485.1"/>
    </source>
</evidence>
<feature type="compositionally biased region" description="Basic and acidic residues" evidence="1">
    <location>
        <begin position="25"/>
        <end position="52"/>
    </location>
</feature>
<proteinExistence type="predicted"/>
<comment type="caution">
    <text evidence="2">The sequence shown here is derived from an EMBL/GenBank/DDBJ whole genome shotgun (WGS) entry which is preliminary data.</text>
</comment>
<protein>
    <submittedName>
        <fullName evidence="2">Uncharacterized protein</fullName>
    </submittedName>
</protein>
<feature type="compositionally biased region" description="Polar residues" evidence="1">
    <location>
        <begin position="274"/>
        <end position="290"/>
    </location>
</feature>
<dbReference type="EMBL" id="JAAPAO010000919">
    <property type="protein sequence ID" value="KAF4652485.1"/>
    <property type="molecule type" value="Genomic_DNA"/>
</dbReference>
<feature type="compositionally biased region" description="Basic and acidic residues" evidence="1">
    <location>
        <begin position="62"/>
        <end position="71"/>
    </location>
</feature>
<feature type="compositionally biased region" description="Basic and acidic residues" evidence="1">
    <location>
        <begin position="297"/>
        <end position="306"/>
    </location>
</feature>
<feature type="region of interest" description="Disordered" evidence="1">
    <location>
        <begin position="258"/>
        <end position="306"/>
    </location>
</feature>
<feature type="compositionally biased region" description="Low complexity" evidence="1">
    <location>
        <begin position="73"/>
        <end position="88"/>
    </location>
</feature>
<feature type="compositionally biased region" description="Basic and acidic residues" evidence="1">
    <location>
        <begin position="1"/>
        <end position="11"/>
    </location>
</feature>
<gene>
    <name evidence="2" type="ORF">FOL47_011052</name>
</gene>
<feature type="compositionally biased region" description="Basic and acidic residues" evidence="1">
    <location>
        <begin position="112"/>
        <end position="128"/>
    </location>
</feature>
<organism evidence="2 3">
    <name type="scientific">Perkinsus chesapeaki</name>
    <name type="common">Clam parasite</name>
    <name type="synonym">Perkinsus andrewsi</name>
    <dbReference type="NCBI Taxonomy" id="330153"/>
    <lineage>
        <taxon>Eukaryota</taxon>
        <taxon>Sar</taxon>
        <taxon>Alveolata</taxon>
        <taxon>Perkinsozoa</taxon>
        <taxon>Perkinsea</taxon>
        <taxon>Perkinsida</taxon>
        <taxon>Perkinsidae</taxon>
        <taxon>Perkinsus</taxon>
    </lineage>
</organism>
<accession>A0A7J6KYR0</accession>
<evidence type="ECO:0000256" key="1">
    <source>
        <dbReference type="SAM" id="MobiDB-lite"/>
    </source>
</evidence>
<keyword evidence="3" id="KW-1185">Reference proteome</keyword>
<sequence length="306" mass="32907">MTKTPHQELRRSPRFVPPASTTDETSARGDERREDTILPQDKDDLDPNKEGPVEPTVELEATEQRQDELSNEKLLLSAKSQASSQSSSADEDQQGNIAGANGVQVSTPCSSVKREKIEDGRRDTHSEAGDDDDDQQLHSSITEHSINENADYGSVHNPGTYDGGITANEPRATQSPRSAVPSISINAVNVIHDNPNANVYASSQQRPRGAVANSPEDINGNLNANLYPLGLQQPGNGTIYPLQDVDSHLNADVYSLGQQQPGNAATNPPEDINGNLNANSHSLGRQQPGNGTVYPLRDVDSHLNAN</sequence>
<name>A0A7J6KYR0_PERCH</name>
<feature type="region of interest" description="Disordered" evidence="1">
    <location>
        <begin position="1"/>
        <end position="179"/>
    </location>
</feature>
<dbReference type="Proteomes" id="UP000591131">
    <property type="component" value="Unassembled WGS sequence"/>
</dbReference>
<evidence type="ECO:0000313" key="3">
    <source>
        <dbReference type="Proteomes" id="UP000591131"/>
    </source>
</evidence>
<dbReference type="AlphaFoldDB" id="A0A7J6KYR0"/>
<feature type="non-terminal residue" evidence="2">
    <location>
        <position position="306"/>
    </location>
</feature>
<feature type="compositionally biased region" description="Polar residues" evidence="1">
    <location>
        <begin position="137"/>
        <end position="148"/>
    </location>
</feature>